<feature type="transmembrane region" description="Helical" evidence="2">
    <location>
        <begin position="371"/>
        <end position="388"/>
    </location>
</feature>
<evidence type="ECO:0000256" key="1">
    <source>
        <dbReference type="SAM" id="MobiDB-lite"/>
    </source>
</evidence>
<reference evidence="3" key="1">
    <citation type="submission" date="2021-06" db="EMBL/GenBank/DDBJ databases">
        <title>Complete genome sequence of Nocardioides sp. G188.</title>
        <authorList>
            <person name="Im W.-T."/>
        </authorList>
    </citation>
    <scope>NUCLEOTIDE SEQUENCE</scope>
    <source>
        <strain evidence="3">G188</strain>
    </source>
</reference>
<keyword evidence="4" id="KW-1185">Reference proteome</keyword>
<feature type="transmembrane region" description="Helical" evidence="2">
    <location>
        <begin position="341"/>
        <end position="359"/>
    </location>
</feature>
<keyword evidence="2" id="KW-0472">Membrane</keyword>
<feature type="transmembrane region" description="Helical" evidence="2">
    <location>
        <begin position="145"/>
        <end position="167"/>
    </location>
</feature>
<dbReference type="AlphaFoldDB" id="A0A975T1N2"/>
<accession>A0A975T1N2</accession>
<feature type="transmembrane region" description="Helical" evidence="2">
    <location>
        <begin position="188"/>
        <end position="212"/>
    </location>
</feature>
<feature type="transmembrane region" description="Helical" evidence="2">
    <location>
        <begin position="40"/>
        <end position="60"/>
    </location>
</feature>
<evidence type="ECO:0000256" key="2">
    <source>
        <dbReference type="SAM" id="Phobius"/>
    </source>
</evidence>
<organism evidence="3 4">
    <name type="scientific">Nocardioides panacis</name>
    <dbReference type="NCBI Taxonomy" id="2849501"/>
    <lineage>
        <taxon>Bacteria</taxon>
        <taxon>Bacillati</taxon>
        <taxon>Actinomycetota</taxon>
        <taxon>Actinomycetes</taxon>
        <taxon>Propionibacteriales</taxon>
        <taxon>Nocardioidaceae</taxon>
        <taxon>Nocardioides</taxon>
    </lineage>
</organism>
<keyword evidence="2" id="KW-0812">Transmembrane</keyword>
<feature type="transmembrane region" description="Helical" evidence="2">
    <location>
        <begin position="12"/>
        <end position="34"/>
    </location>
</feature>
<dbReference type="RefSeq" id="WP_216941849.1">
    <property type="nucleotide sequence ID" value="NZ_CP077062.1"/>
</dbReference>
<name>A0A975T1N2_9ACTN</name>
<dbReference type="KEGG" id="nps:KRR39_09870"/>
<dbReference type="EMBL" id="CP077062">
    <property type="protein sequence ID" value="QWZ10003.1"/>
    <property type="molecule type" value="Genomic_DNA"/>
</dbReference>
<keyword evidence="2" id="KW-1133">Transmembrane helix</keyword>
<proteinExistence type="predicted"/>
<feature type="transmembrane region" description="Helical" evidence="2">
    <location>
        <begin position="307"/>
        <end position="329"/>
    </location>
</feature>
<evidence type="ECO:0000313" key="4">
    <source>
        <dbReference type="Proteomes" id="UP000683575"/>
    </source>
</evidence>
<feature type="transmembrane region" description="Helical" evidence="2">
    <location>
        <begin position="72"/>
        <end position="90"/>
    </location>
</feature>
<feature type="region of interest" description="Disordered" evidence="1">
    <location>
        <begin position="394"/>
        <end position="435"/>
    </location>
</feature>
<feature type="transmembrane region" description="Helical" evidence="2">
    <location>
        <begin position="232"/>
        <end position="257"/>
    </location>
</feature>
<evidence type="ECO:0000313" key="3">
    <source>
        <dbReference type="EMBL" id="QWZ10003.1"/>
    </source>
</evidence>
<sequence>MRPTRPPVVGTGRAGGLLTVVVAVQLLLSVRFFFKYGGPLPGPAYAAYVVAGLLVWGVVLRRPWLLRWLCRGRVLGLALVVLLAMVAVAYPRADALRSVGRGSDQDDCVRELVGNVLALRAPYGVGYFGDPCSTGPGELVPYLPLALWDGYLVVVPGMAVLLGYRVLRLLTDQSTAVLLSLTQFPCWLFLEMAATGSDMVVIGWLFAVATTASTLGLRRHDTVLMVTGGTAYLLFATSRLPLLAVTAASGVVLLGVFGARGWWVVAPVLLGATTLYVGTWAVAPASFRPGHLAGKSVRVLHDLGQDQLTGLVAVAVLALGASAVVVLRHGAVGVLRRHHEWVHLLAVTAPMAAVAVWDLERKGFDPAAWEGLHYLYLGVPALLVAVAARSRTTRSAGRVPSPDLPPMARCGDGDRPASPAGWKRIGRRGNPDASC</sequence>
<gene>
    <name evidence="3" type="ORF">KRR39_09870</name>
</gene>
<protein>
    <submittedName>
        <fullName evidence="3">Uncharacterized protein</fullName>
    </submittedName>
</protein>
<feature type="transmembrane region" description="Helical" evidence="2">
    <location>
        <begin position="264"/>
        <end position="287"/>
    </location>
</feature>
<dbReference type="Proteomes" id="UP000683575">
    <property type="component" value="Chromosome"/>
</dbReference>